<reference evidence="1 2" key="1">
    <citation type="submission" date="2022-04" db="EMBL/GenBank/DDBJ databases">
        <authorList>
            <person name="Huq M.A."/>
        </authorList>
    </citation>
    <scope>NUCLEOTIDE SEQUENCE [LARGE SCALE GENOMIC DNA]</scope>
    <source>
        <strain evidence="1 2">MAH-33</strain>
    </source>
</reference>
<accession>A0ABT0E1Z0</accession>
<evidence type="ECO:0000313" key="2">
    <source>
        <dbReference type="Proteomes" id="UP001203512"/>
    </source>
</evidence>
<keyword evidence="2" id="KW-1185">Reference proteome</keyword>
<organism evidence="1 2">
    <name type="scientific">Sphingobium agri</name>
    <dbReference type="NCBI Taxonomy" id="2933566"/>
    <lineage>
        <taxon>Bacteria</taxon>
        <taxon>Pseudomonadati</taxon>
        <taxon>Pseudomonadota</taxon>
        <taxon>Alphaproteobacteria</taxon>
        <taxon>Sphingomonadales</taxon>
        <taxon>Sphingomonadaceae</taxon>
        <taxon>Sphingobium</taxon>
    </lineage>
</organism>
<protein>
    <submittedName>
        <fullName evidence="1">Uncharacterized protein</fullName>
    </submittedName>
</protein>
<proteinExistence type="predicted"/>
<comment type="caution">
    <text evidence="1">The sequence shown here is derived from an EMBL/GenBank/DDBJ whole genome shotgun (WGS) entry which is preliminary data.</text>
</comment>
<evidence type="ECO:0000313" key="1">
    <source>
        <dbReference type="EMBL" id="MCK0533264.1"/>
    </source>
</evidence>
<name>A0ABT0E1Z0_9SPHN</name>
<dbReference type="EMBL" id="JALKHS010000019">
    <property type="protein sequence ID" value="MCK0533264.1"/>
    <property type="molecule type" value="Genomic_DNA"/>
</dbReference>
<dbReference type="RefSeq" id="WP_247234396.1">
    <property type="nucleotide sequence ID" value="NZ_JALKHS010000019.1"/>
</dbReference>
<gene>
    <name evidence="1" type="ORF">MU848_16865</name>
</gene>
<sequence length="386" mass="42943">MPVYEWITVYLAEMSARASGRTNISEEQRVRARQSLDAALECDGTTFGEVCDRLADHLPGIASYHRDPDGGIYEEVHQVEMDRAIGARRLSSPDHYRLYFAFAQPTNAPRSSDFNDLATAIAASAEQAADLLRKWQGQRLTSGVTRAEVMLDRLAARVLAAPTAPEAEHLLLAYANVMDELAGGSVNDFGGPDVWRRAMRSLPTLLDTLGDAREAGIRRMFAEGQAVSWLTSLFRHETFAHGRHGDRPDSDRLLASDELDLVTEVMLGRYRRMSFDDIKAQLQPLSMLFAWQQGGDEDGPRNLLASEVDTDEGLVGTLQHLCGRVRTATATAEREIATLSRSNIASLVDYESARERITQLAETAQDPVFREKARILLESFRDGDRF</sequence>
<dbReference type="Proteomes" id="UP001203512">
    <property type="component" value="Unassembled WGS sequence"/>
</dbReference>